<dbReference type="PANTHER" id="PTHR41773">
    <property type="entry name" value="GTP PYROPHOSPHATASE-RELATED"/>
    <property type="match status" value="1"/>
</dbReference>
<dbReference type="AlphaFoldDB" id="A0A248U8K9"/>
<dbReference type="EMBL" id="CP022602">
    <property type="protein sequence ID" value="ASV83034.1"/>
    <property type="molecule type" value="Genomic_DNA"/>
</dbReference>
<keyword evidence="2" id="KW-0614">Plasmid</keyword>
<geneLocation type="plasmid" evidence="2 3">
    <name>unnamed2</name>
</geneLocation>
<dbReference type="SMART" id="SM00954">
    <property type="entry name" value="RelA_SpoT"/>
    <property type="match status" value="1"/>
</dbReference>
<dbReference type="Proteomes" id="UP000215256">
    <property type="component" value="Plasmid unnamed2"/>
</dbReference>
<evidence type="ECO:0000259" key="1">
    <source>
        <dbReference type="SMART" id="SM00954"/>
    </source>
</evidence>
<dbReference type="Pfam" id="PF04607">
    <property type="entry name" value="RelA_SpoT"/>
    <property type="match status" value="1"/>
</dbReference>
<dbReference type="CDD" id="cd05399">
    <property type="entry name" value="NT_Rel-Spo_like"/>
    <property type="match status" value="1"/>
</dbReference>
<dbReference type="InterPro" id="IPR043519">
    <property type="entry name" value="NT_sf"/>
</dbReference>
<proteinExistence type="predicted"/>
<dbReference type="Gene3D" id="3.30.460.10">
    <property type="entry name" value="Beta Polymerase, domain 2"/>
    <property type="match status" value="1"/>
</dbReference>
<dbReference type="PANTHER" id="PTHR41773:SF1">
    <property type="entry name" value="RELA_SPOT DOMAIN-CONTAINING PROTEIN"/>
    <property type="match status" value="1"/>
</dbReference>
<dbReference type="GO" id="GO:0015969">
    <property type="term" value="P:guanosine tetraphosphate metabolic process"/>
    <property type="evidence" value="ECO:0007669"/>
    <property type="project" value="InterPro"/>
</dbReference>
<dbReference type="RefSeq" id="WP_095444070.1">
    <property type="nucleotide sequence ID" value="NZ_CP022602.1"/>
</dbReference>
<evidence type="ECO:0000313" key="3">
    <source>
        <dbReference type="Proteomes" id="UP000215256"/>
    </source>
</evidence>
<organism evidence="2 3">
    <name type="scientific">Ochrobactrum quorumnocens</name>
    <dbReference type="NCBI Taxonomy" id="271865"/>
    <lineage>
        <taxon>Bacteria</taxon>
        <taxon>Pseudomonadati</taxon>
        <taxon>Pseudomonadota</taxon>
        <taxon>Alphaproteobacteria</taxon>
        <taxon>Hyphomicrobiales</taxon>
        <taxon>Brucellaceae</taxon>
        <taxon>Brucella/Ochrobactrum group</taxon>
        <taxon>Ochrobactrum</taxon>
    </lineage>
</organism>
<evidence type="ECO:0000313" key="2">
    <source>
        <dbReference type="EMBL" id="ASV83034.1"/>
    </source>
</evidence>
<feature type="domain" description="RelA/SpoT" evidence="1">
    <location>
        <begin position="52"/>
        <end position="182"/>
    </location>
</feature>
<name>A0A248U8K9_9HYPH</name>
<dbReference type="SUPFAM" id="SSF81301">
    <property type="entry name" value="Nucleotidyltransferase"/>
    <property type="match status" value="1"/>
</dbReference>
<dbReference type="KEGG" id="och:CES85_5861"/>
<reference evidence="2 3" key="1">
    <citation type="submission" date="2017-07" db="EMBL/GenBank/DDBJ databases">
        <title>Phylogenetic study on the rhizospheric bacterium Ochrobactrum sp. A44.</title>
        <authorList>
            <person name="Krzyzanowska D.M."/>
            <person name="Ossowicki A."/>
            <person name="Rajewska M."/>
            <person name="Maciag T."/>
            <person name="Kaczynski Z."/>
            <person name="Czerwicka M."/>
            <person name="Jafra S."/>
        </authorList>
    </citation>
    <scope>NUCLEOTIDE SEQUENCE [LARGE SCALE GENOMIC DNA]</scope>
    <source>
        <strain evidence="2 3">A44</strain>
        <plasmid evidence="2 3">unnamed2</plasmid>
    </source>
</reference>
<accession>A0A248U8K9</accession>
<dbReference type="OrthoDB" id="9801824at2"/>
<protein>
    <submittedName>
        <fullName evidence="2">Putative RelA/SpoT domain protein</fullName>
    </submittedName>
</protein>
<sequence length="332" mass="38523">MTSEEEFLRKWKEEEPLYIAWGRFIYSKMTSLIDSKINPRNVDAFLRLPVKPRVKEADSLLQKAFYRQKNYIDPYSEIEDKIGLRFVVLLARDVRVIEDAILEGGCYWNYEKARDYEDERAAKPEEFGYQSVHYVLKSKFGFRDESTDIPEGLPCEVQVRTLLQHAYSELTHDTIYKPSIKATPQMKRAAAKSMALIEATDDYFTEVSRLIDNVVESSSRIEETLFSVYKDKVSDEGVSQITPLNSLITDRYGKLIKEGFSSELEVFFKEKPYIFDRIKERRESAQLYRVPAIILVYYCVAKFPTAAKYDTPLDDSELAMIYSDLGLSLAIN</sequence>
<gene>
    <name evidence="2" type="ORF">CES85_5861</name>
</gene>
<dbReference type="InterPro" id="IPR007685">
    <property type="entry name" value="RelA_SpoT"/>
</dbReference>